<dbReference type="GO" id="GO:0016485">
    <property type="term" value="P:protein processing"/>
    <property type="evidence" value="ECO:0007669"/>
    <property type="project" value="TreeGrafter"/>
</dbReference>
<keyword evidence="2" id="KW-0645">Protease</keyword>
<dbReference type="OrthoDB" id="6475849at2759"/>
<evidence type="ECO:0000256" key="5">
    <source>
        <dbReference type="ARBA" id="ARBA00022833"/>
    </source>
</evidence>
<keyword evidence="10" id="KW-1185">Reference proteome</keyword>
<feature type="non-terminal residue" evidence="9">
    <location>
        <position position="605"/>
    </location>
</feature>
<dbReference type="PROSITE" id="PS51885">
    <property type="entry name" value="NEPRILYSIN"/>
    <property type="match status" value="1"/>
</dbReference>
<evidence type="ECO:0000259" key="8">
    <source>
        <dbReference type="Pfam" id="PF05649"/>
    </source>
</evidence>
<reference evidence="9" key="1">
    <citation type="submission" date="2021-02" db="EMBL/GenBank/DDBJ databases">
        <authorList>
            <person name="Nowell W R."/>
        </authorList>
    </citation>
    <scope>NUCLEOTIDE SEQUENCE</scope>
    <source>
        <strain evidence="9">Ploen Becks lab</strain>
    </source>
</reference>
<dbReference type="InterPro" id="IPR018497">
    <property type="entry name" value="Peptidase_M13_C"/>
</dbReference>
<accession>A0A814N567</accession>
<dbReference type="Pfam" id="PF01431">
    <property type="entry name" value="Peptidase_M13"/>
    <property type="match status" value="1"/>
</dbReference>
<name>A0A814N567_9BILA</name>
<dbReference type="PRINTS" id="PR00786">
    <property type="entry name" value="NEPRILYSIN"/>
</dbReference>
<dbReference type="InterPro" id="IPR008753">
    <property type="entry name" value="Peptidase_M13_N"/>
</dbReference>
<dbReference type="GO" id="GO:0046872">
    <property type="term" value="F:metal ion binding"/>
    <property type="evidence" value="ECO:0007669"/>
    <property type="project" value="UniProtKB-KW"/>
</dbReference>
<dbReference type="AlphaFoldDB" id="A0A814N567"/>
<evidence type="ECO:0000313" key="9">
    <source>
        <dbReference type="EMBL" id="CAF1087988.1"/>
    </source>
</evidence>
<dbReference type="PANTHER" id="PTHR11733:SF133">
    <property type="entry name" value="PHOSPHATE-REGULATING NEUTRAL ENDOPEPTIDASE PHEX"/>
    <property type="match status" value="1"/>
</dbReference>
<comment type="caution">
    <text evidence="9">The sequence shown here is derived from an EMBL/GenBank/DDBJ whole genome shotgun (WGS) entry which is preliminary data.</text>
</comment>
<dbReference type="Proteomes" id="UP000663879">
    <property type="component" value="Unassembled WGS sequence"/>
</dbReference>
<gene>
    <name evidence="9" type="ORF">OXX778_LOCUS20522</name>
</gene>
<dbReference type="EMBL" id="CAJNOC010006888">
    <property type="protein sequence ID" value="CAF1087988.1"/>
    <property type="molecule type" value="Genomic_DNA"/>
</dbReference>
<dbReference type="InterPro" id="IPR042089">
    <property type="entry name" value="Peptidase_M13_dom_2"/>
</dbReference>
<sequence>HFFLNNIDQTQDPCEDFNKFSCGNFLKNRRIPSDETYIDIFAELTNNLADLLSDLLEEHINFDDIEATKNAKQYYKSCLNEDLIETNGLDNLLNIINKELGGSSLTQANYDVNNENTFDKIVKFAKWGLKPLFDLYISSNPKNPDSYVMRLQQANWFLTKKTYQEGKPAVIEAYKKLIKNIFNEILPNNLFIFSIALATLDAEQKRNQTYQNFTISNFNRNYTGFDWQRFIVQELFGEYPSLNVTENEPLLVIDFSYLRKMLDVYQNALKDNKDDLHNLFIWSFVKSRTSFLPKKFRDFQLDFDKIYSGTTSIPKRSRTCSNEMSEKMPYAVGRLYVKNYFKEEAKNDTEDMIKNIREEFKLMLTENEWMDQESKAAAREKLEFIDNKIGYPDFTFNNTYLEDLYKNYIFDETNYLLNSLIITKNEYEISFSKLRSKRSRKEWIIGPAVVNAFYNPNNNDIGFPAGIFQAPFYDTDLPKYLNYGGIGTAIGHEITHGFDDLGRRFNKIGAYFTDDEPGLWTEETIKNYKEKAECFIDQYDGYKAEQVGENLNGYQTLGENIADNGGIKESFRAYVRWAEKNGPEPLLPGLPYNQEQLFFINYAQL</sequence>
<dbReference type="Pfam" id="PF05649">
    <property type="entry name" value="Peptidase_M13_N"/>
    <property type="match status" value="1"/>
</dbReference>
<keyword evidence="5" id="KW-0862">Zinc</keyword>
<organism evidence="9 10">
    <name type="scientific">Brachionus calyciflorus</name>
    <dbReference type="NCBI Taxonomy" id="104777"/>
    <lineage>
        <taxon>Eukaryota</taxon>
        <taxon>Metazoa</taxon>
        <taxon>Spiralia</taxon>
        <taxon>Gnathifera</taxon>
        <taxon>Rotifera</taxon>
        <taxon>Eurotatoria</taxon>
        <taxon>Monogononta</taxon>
        <taxon>Pseudotrocha</taxon>
        <taxon>Ploima</taxon>
        <taxon>Brachionidae</taxon>
        <taxon>Brachionus</taxon>
    </lineage>
</organism>
<dbReference type="GO" id="GO:0004222">
    <property type="term" value="F:metalloendopeptidase activity"/>
    <property type="evidence" value="ECO:0007669"/>
    <property type="project" value="InterPro"/>
</dbReference>
<comment type="cofactor">
    <cofactor evidence="1">
        <name>Zn(2+)</name>
        <dbReference type="ChEBI" id="CHEBI:29105"/>
    </cofactor>
</comment>
<evidence type="ECO:0000259" key="7">
    <source>
        <dbReference type="Pfam" id="PF01431"/>
    </source>
</evidence>
<dbReference type="PANTHER" id="PTHR11733">
    <property type="entry name" value="ZINC METALLOPROTEASE FAMILY M13 NEPRILYSIN-RELATED"/>
    <property type="match status" value="1"/>
</dbReference>
<evidence type="ECO:0000256" key="1">
    <source>
        <dbReference type="ARBA" id="ARBA00001947"/>
    </source>
</evidence>
<evidence type="ECO:0000256" key="4">
    <source>
        <dbReference type="ARBA" id="ARBA00022801"/>
    </source>
</evidence>
<dbReference type="InterPro" id="IPR000718">
    <property type="entry name" value="Peptidase_M13"/>
</dbReference>
<dbReference type="Gene3D" id="1.10.1380.10">
    <property type="entry name" value="Neutral endopeptidase , domain2"/>
    <property type="match status" value="1"/>
</dbReference>
<dbReference type="Gene3D" id="3.40.390.10">
    <property type="entry name" value="Collagenase (Catalytic Domain)"/>
    <property type="match status" value="1"/>
</dbReference>
<dbReference type="GO" id="GO:0005886">
    <property type="term" value="C:plasma membrane"/>
    <property type="evidence" value="ECO:0007669"/>
    <property type="project" value="TreeGrafter"/>
</dbReference>
<evidence type="ECO:0000313" key="10">
    <source>
        <dbReference type="Proteomes" id="UP000663879"/>
    </source>
</evidence>
<proteinExistence type="predicted"/>
<dbReference type="InterPro" id="IPR024079">
    <property type="entry name" value="MetalloPept_cat_dom_sf"/>
</dbReference>
<keyword evidence="3" id="KW-0479">Metal-binding</keyword>
<evidence type="ECO:0000256" key="2">
    <source>
        <dbReference type="ARBA" id="ARBA00022670"/>
    </source>
</evidence>
<protein>
    <submittedName>
        <fullName evidence="9">Uncharacterized protein</fullName>
    </submittedName>
</protein>
<dbReference type="SUPFAM" id="SSF55486">
    <property type="entry name" value="Metalloproteases ('zincins'), catalytic domain"/>
    <property type="match status" value="1"/>
</dbReference>
<keyword evidence="6" id="KW-0482">Metalloprotease</keyword>
<evidence type="ECO:0000256" key="3">
    <source>
        <dbReference type="ARBA" id="ARBA00022723"/>
    </source>
</evidence>
<dbReference type="CDD" id="cd08662">
    <property type="entry name" value="M13"/>
    <property type="match status" value="1"/>
</dbReference>
<feature type="non-terminal residue" evidence="9">
    <location>
        <position position="1"/>
    </location>
</feature>
<feature type="domain" description="Peptidase M13 N-terminal" evidence="8">
    <location>
        <begin position="13"/>
        <end position="392"/>
    </location>
</feature>
<keyword evidence="4" id="KW-0378">Hydrolase</keyword>
<evidence type="ECO:0000256" key="6">
    <source>
        <dbReference type="ARBA" id="ARBA00023049"/>
    </source>
</evidence>
<feature type="domain" description="Peptidase M13 C-terminal" evidence="7">
    <location>
        <begin position="451"/>
        <end position="604"/>
    </location>
</feature>